<name>A0A840AYH7_9SPHN</name>
<comment type="caution">
    <text evidence="1">The sequence shown here is derived from an EMBL/GenBank/DDBJ whole genome shotgun (WGS) entry which is preliminary data.</text>
</comment>
<dbReference type="AlphaFoldDB" id="A0A840AYH7"/>
<protein>
    <recommendedName>
        <fullName evidence="3">DUF4261 domain-containing protein</fullName>
    </recommendedName>
</protein>
<dbReference type="Proteomes" id="UP000581447">
    <property type="component" value="Unassembled WGS sequence"/>
</dbReference>
<evidence type="ECO:0000313" key="1">
    <source>
        <dbReference type="EMBL" id="MBB3942613.1"/>
    </source>
</evidence>
<dbReference type="EMBL" id="JACIEA010000001">
    <property type="protein sequence ID" value="MBB3942613.1"/>
    <property type="molecule type" value="Genomic_DNA"/>
</dbReference>
<dbReference type="RefSeq" id="WP_183940344.1">
    <property type="nucleotide sequence ID" value="NZ_BAABBG010000001.1"/>
</dbReference>
<proteinExistence type="predicted"/>
<keyword evidence="2" id="KW-1185">Reference proteome</keyword>
<gene>
    <name evidence="1" type="ORF">GGR91_000835</name>
</gene>
<evidence type="ECO:0008006" key="3">
    <source>
        <dbReference type="Google" id="ProtNLM"/>
    </source>
</evidence>
<sequence>MEDRMSVISLLSAASFADLREMWRSVDFDRLGITFDDGSNPASVSGSLLFSGVAFSYALQSCPPPAATHHIFCNADLSDIQSAVHIDLGPAVASGRIVPAIVKALLELGDVLGRNLGIKAVFWSPAAVVSGYDYYAEAVAQYAQGAAFPALLCVGFDMSTIGTVQTTGLAWLCDQELTFTHPPLPMHEAMRYVVRLVHDLATQGAYDRALELPGLHADEVVVVTPSPDQGKVNACLVNGIEAIKSVQ</sequence>
<organism evidence="1 2">
    <name type="scientific">Sphingorhabdus rigui</name>
    <dbReference type="NCBI Taxonomy" id="1282858"/>
    <lineage>
        <taxon>Bacteria</taxon>
        <taxon>Pseudomonadati</taxon>
        <taxon>Pseudomonadota</taxon>
        <taxon>Alphaproteobacteria</taxon>
        <taxon>Sphingomonadales</taxon>
        <taxon>Sphingomonadaceae</taxon>
        <taxon>Sphingorhabdus</taxon>
    </lineage>
</organism>
<accession>A0A840AYH7</accession>
<reference evidence="1 2" key="1">
    <citation type="submission" date="2020-08" db="EMBL/GenBank/DDBJ databases">
        <title>Genomic Encyclopedia of Type Strains, Phase IV (KMG-IV): sequencing the most valuable type-strain genomes for metagenomic binning, comparative biology and taxonomic classification.</title>
        <authorList>
            <person name="Goeker M."/>
        </authorList>
    </citation>
    <scope>NUCLEOTIDE SEQUENCE [LARGE SCALE GENOMIC DNA]</scope>
    <source>
        <strain evidence="1 2">DSM 29050</strain>
    </source>
</reference>
<evidence type="ECO:0000313" key="2">
    <source>
        <dbReference type="Proteomes" id="UP000581447"/>
    </source>
</evidence>